<evidence type="ECO:0000256" key="2">
    <source>
        <dbReference type="ARBA" id="ARBA00022692"/>
    </source>
</evidence>
<dbReference type="InterPro" id="IPR032808">
    <property type="entry name" value="DoxX"/>
</dbReference>
<feature type="transmembrane region" description="Helical" evidence="5">
    <location>
        <begin position="80"/>
        <end position="98"/>
    </location>
</feature>
<evidence type="ECO:0000256" key="5">
    <source>
        <dbReference type="SAM" id="Phobius"/>
    </source>
</evidence>
<evidence type="ECO:0000256" key="4">
    <source>
        <dbReference type="ARBA" id="ARBA00023136"/>
    </source>
</evidence>
<gene>
    <name evidence="6" type="ORF">WKW79_11680</name>
</gene>
<dbReference type="Proteomes" id="UP001367030">
    <property type="component" value="Unassembled WGS sequence"/>
</dbReference>
<keyword evidence="3 5" id="KW-1133">Transmembrane helix</keyword>
<keyword evidence="2 5" id="KW-0812">Transmembrane</keyword>
<feature type="transmembrane region" description="Helical" evidence="5">
    <location>
        <begin position="30"/>
        <end position="49"/>
    </location>
</feature>
<name>A0ABU8X5Z4_9BURK</name>
<sequence length="112" mass="11565">MVLALLVDAGASLFAPHLLAKEMEAAGFPAGLLPVIGATLLVSTLLYALPMTSVLGAILVTGFLGGAICTHLRLGEIGSPPQIISVLLGIAAWTSLYLRLDAMRELLPSTRG</sequence>
<dbReference type="RefSeq" id="WP_340335321.1">
    <property type="nucleotide sequence ID" value="NZ_JBBKZS010000004.1"/>
</dbReference>
<evidence type="ECO:0000313" key="6">
    <source>
        <dbReference type="EMBL" id="MEJ8855235.1"/>
    </source>
</evidence>
<dbReference type="Pfam" id="PF13564">
    <property type="entry name" value="DoxX_2"/>
    <property type="match status" value="1"/>
</dbReference>
<proteinExistence type="predicted"/>
<keyword evidence="4 5" id="KW-0472">Membrane</keyword>
<evidence type="ECO:0000313" key="7">
    <source>
        <dbReference type="Proteomes" id="UP001367030"/>
    </source>
</evidence>
<comment type="caution">
    <text evidence="6">The sequence shown here is derived from an EMBL/GenBank/DDBJ whole genome shotgun (WGS) entry which is preliminary data.</text>
</comment>
<evidence type="ECO:0000256" key="1">
    <source>
        <dbReference type="ARBA" id="ARBA00004141"/>
    </source>
</evidence>
<evidence type="ECO:0000256" key="3">
    <source>
        <dbReference type="ARBA" id="ARBA00022989"/>
    </source>
</evidence>
<reference evidence="6 7" key="1">
    <citation type="submission" date="2024-03" db="EMBL/GenBank/DDBJ databases">
        <title>Novel species of the genus Variovorax.</title>
        <authorList>
            <person name="Liu Q."/>
            <person name="Xin Y.-H."/>
        </authorList>
    </citation>
    <scope>NUCLEOTIDE SEQUENCE [LARGE SCALE GENOMIC DNA]</scope>
    <source>
        <strain evidence="6 7">KACC 18901</strain>
    </source>
</reference>
<keyword evidence="7" id="KW-1185">Reference proteome</keyword>
<protein>
    <submittedName>
        <fullName evidence="6">DoxX family protein</fullName>
    </submittedName>
</protein>
<organism evidence="6 7">
    <name type="scientific">Variovorax robiniae</name>
    <dbReference type="NCBI Taxonomy" id="1836199"/>
    <lineage>
        <taxon>Bacteria</taxon>
        <taxon>Pseudomonadati</taxon>
        <taxon>Pseudomonadota</taxon>
        <taxon>Betaproteobacteria</taxon>
        <taxon>Burkholderiales</taxon>
        <taxon>Comamonadaceae</taxon>
        <taxon>Variovorax</taxon>
    </lineage>
</organism>
<dbReference type="EMBL" id="JBBKZS010000004">
    <property type="protein sequence ID" value="MEJ8855235.1"/>
    <property type="molecule type" value="Genomic_DNA"/>
</dbReference>
<feature type="transmembrane region" description="Helical" evidence="5">
    <location>
        <begin position="54"/>
        <end position="74"/>
    </location>
</feature>
<comment type="subcellular location">
    <subcellularLocation>
        <location evidence="1">Membrane</location>
        <topology evidence="1">Multi-pass membrane protein</topology>
    </subcellularLocation>
</comment>
<accession>A0ABU8X5Z4</accession>